<evidence type="ECO:0000313" key="3">
    <source>
        <dbReference type="Proteomes" id="UP000681720"/>
    </source>
</evidence>
<gene>
    <name evidence="2" type="ORF">GIL414_LOCUS19600</name>
</gene>
<dbReference type="AlphaFoldDB" id="A0A8S2RA53"/>
<comment type="caution">
    <text evidence="2">The sequence shown here is derived from an EMBL/GenBank/DDBJ whole genome shotgun (WGS) entry which is preliminary data.</text>
</comment>
<protein>
    <recommendedName>
        <fullName evidence="1">Aminopeptidase N-like N-terminal domain-containing protein</fullName>
    </recommendedName>
</protein>
<name>A0A8S2RA53_9BILA</name>
<feature type="domain" description="Aminopeptidase N-like N-terminal" evidence="1">
    <location>
        <begin position="15"/>
        <end position="127"/>
    </location>
</feature>
<reference evidence="2" key="1">
    <citation type="submission" date="2021-02" db="EMBL/GenBank/DDBJ databases">
        <authorList>
            <person name="Nowell W R."/>
        </authorList>
    </citation>
    <scope>NUCLEOTIDE SEQUENCE</scope>
</reference>
<dbReference type="EMBL" id="CAJOBJ010010274">
    <property type="protein sequence ID" value="CAF4152799.1"/>
    <property type="molecule type" value="Genomic_DNA"/>
</dbReference>
<dbReference type="InterPro" id="IPR042097">
    <property type="entry name" value="Aminopeptidase_N-like_N_sf"/>
</dbReference>
<dbReference type="SUPFAM" id="SSF63737">
    <property type="entry name" value="Leukotriene A4 hydrolase N-terminal domain"/>
    <property type="match status" value="1"/>
</dbReference>
<accession>A0A8S2RA53</accession>
<evidence type="ECO:0000259" key="1">
    <source>
        <dbReference type="Pfam" id="PF17900"/>
    </source>
</evidence>
<proteinExistence type="predicted"/>
<sequence>SAPWSQSRLPKNVYPNEYQLTLELFELNEGEDEYSGTVDIVLEVRSSTYDIILHGEMLISDVVVTQRSSPNDIPLNVDCVLPFPNTQTLTIHLREQLQVGNLYDVRISFFRALSLHGTGIFEVPFTTDPSGLK</sequence>
<dbReference type="Gene3D" id="2.60.40.1730">
    <property type="entry name" value="tricorn interacting facor f3 domain"/>
    <property type="match status" value="1"/>
</dbReference>
<feature type="non-terminal residue" evidence="2">
    <location>
        <position position="1"/>
    </location>
</feature>
<dbReference type="InterPro" id="IPR045357">
    <property type="entry name" value="Aminopeptidase_N-like_N"/>
</dbReference>
<organism evidence="2 3">
    <name type="scientific">Rotaria magnacalcarata</name>
    <dbReference type="NCBI Taxonomy" id="392030"/>
    <lineage>
        <taxon>Eukaryota</taxon>
        <taxon>Metazoa</taxon>
        <taxon>Spiralia</taxon>
        <taxon>Gnathifera</taxon>
        <taxon>Rotifera</taxon>
        <taxon>Eurotatoria</taxon>
        <taxon>Bdelloidea</taxon>
        <taxon>Philodinida</taxon>
        <taxon>Philodinidae</taxon>
        <taxon>Rotaria</taxon>
    </lineage>
</organism>
<dbReference type="Proteomes" id="UP000681720">
    <property type="component" value="Unassembled WGS sequence"/>
</dbReference>
<dbReference type="Pfam" id="PF17900">
    <property type="entry name" value="Peptidase_M1_N"/>
    <property type="match status" value="1"/>
</dbReference>
<evidence type="ECO:0000313" key="2">
    <source>
        <dbReference type="EMBL" id="CAF4152799.1"/>
    </source>
</evidence>